<protein>
    <submittedName>
        <fullName evidence="1">Uncharacterized protein</fullName>
    </submittedName>
</protein>
<organism evidence="1">
    <name type="scientific">viral metagenome</name>
    <dbReference type="NCBI Taxonomy" id="1070528"/>
    <lineage>
        <taxon>unclassified sequences</taxon>
        <taxon>metagenomes</taxon>
        <taxon>organismal metagenomes</taxon>
    </lineage>
</organism>
<dbReference type="EMBL" id="MN739184">
    <property type="protein sequence ID" value="QHS92653.1"/>
    <property type="molecule type" value="Genomic_DNA"/>
</dbReference>
<accession>A0A6C0BMY9</accession>
<evidence type="ECO:0000313" key="1">
    <source>
        <dbReference type="EMBL" id="QHS92653.1"/>
    </source>
</evidence>
<reference evidence="1" key="1">
    <citation type="journal article" date="2020" name="Nature">
        <title>Giant virus diversity and host interactions through global metagenomics.</title>
        <authorList>
            <person name="Schulz F."/>
            <person name="Roux S."/>
            <person name="Paez-Espino D."/>
            <person name="Jungbluth S."/>
            <person name="Walsh D.A."/>
            <person name="Denef V.J."/>
            <person name="McMahon K.D."/>
            <person name="Konstantinidis K.T."/>
            <person name="Eloe-Fadrosh E.A."/>
            <person name="Kyrpides N.C."/>
            <person name="Woyke T."/>
        </authorList>
    </citation>
    <scope>NUCLEOTIDE SEQUENCE</scope>
    <source>
        <strain evidence="1">GVMAG-M-3300014204-73</strain>
    </source>
</reference>
<proteinExistence type="predicted"/>
<dbReference type="AlphaFoldDB" id="A0A6C0BMY9"/>
<name>A0A6C0BMY9_9ZZZZ</name>
<sequence length="94" mass="11274">MKDLSSCSNYAQAVIRTVFRHKIVINVKEYQDCDGYDQYGPKLVSWTMCVYTKKDEIIWRYIFERDDNEKKYHYISHNPITPDLIPMTFNTQVI</sequence>